<feature type="transmembrane region" description="Helical" evidence="1">
    <location>
        <begin position="185"/>
        <end position="212"/>
    </location>
</feature>
<feature type="transmembrane region" description="Helical" evidence="1">
    <location>
        <begin position="251"/>
        <end position="270"/>
    </location>
</feature>
<dbReference type="AlphaFoldDB" id="A0A9P6NTI4"/>
<keyword evidence="1" id="KW-0472">Membrane</keyword>
<keyword evidence="1" id="KW-1133">Transmembrane helix</keyword>
<dbReference type="PANTHER" id="PTHR34391">
    <property type="entry name" value="UPF0658 GOLGI APPARATUS MEMBRANE PROTEIN C1952.10C-RELATED"/>
    <property type="match status" value="1"/>
</dbReference>
<dbReference type="GO" id="GO:0005794">
    <property type="term" value="C:Golgi apparatus"/>
    <property type="evidence" value="ECO:0007669"/>
    <property type="project" value="TreeGrafter"/>
</dbReference>
<keyword evidence="3" id="KW-1185">Reference proteome</keyword>
<organism evidence="2 3">
    <name type="scientific">Cronartium quercuum f. sp. fusiforme G11</name>
    <dbReference type="NCBI Taxonomy" id="708437"/>
    <lineage>
        <taxon>Eukaryota</taxon>
        <taxon>Fungi</taxon>
        <taxon>Dikarya</taxon>
        <taxon>Basidiomycota</taxon>
        <taxon>Pucciniomycotina</taxon>
        <taxon>Pucciniomycetes</taxon>
        <taxon>Pucciniales</taxon>
        <taxon>Coleosporiaceae</taxon>
        <taxon>Cronartium</taxon>
    </lineage>
</organism>
<feature type="transmembrane region" description="Helical" evidence="1">
    <location>
        <begin position="68"/>
        <end position="91"/>
    </location>
</feature>
<feature type="transmembrane region" description="Helical" evidence="1">
    <location>
        <begin position="103"/>
        <end position="124"/>
    </location>
</feature>
<evidence type="ECO:0000313" key="3">
    <source>
        <dbReference type="Proteomes" id="UP000886653"/>
    </source>
</evidence>
<reference evidence="2" key="1">
    <citation type="submission" date="2013-11" db="EMBL/GenBank/DDBJ databases">
        <title>Genome sequence of the fusiform rust pathogen reveals effectors for host alternation and coevolution with pine.</title>
        <authorList>
            <consortium name="DOE Joint Genome Institute"/>
            <person name="Smith K."/>
            <person name="Pendleton A."/>
            <person name="Kubisiak T."/>
            <person name="Anderson C."/>
            <person name="Salamov A."/>
            <person name="Aerts A."/>
            <person name="Riley R."/>
            <person name="Clum A."/>
            <person name="Lindquist E."/>
            <person name="Ence D."/>
            <person name="Campbell M."/>
            <person name="Kronenberg Z."/>
            <person name="Feau N."/>
            <person name="Dhillon B."/>
            <person name="Hamelin R."/>
            <person name="Burleigh J."/>
            <person name="Smith J."/>
            <person name="Yandell M."/>
            <person name="Nelson C."/>
            <person name="Grigoriev I."/>
            <person name="Davis J."/>
        </authorList>
    </citation>
    <scope>NUCLEOTIDE SEQUENCE</scope>
    <source>
        <strain evidence="2">G11</strain>
    </source>
</reference>
<dbReference type="EMBL" id="MU167210">
    <property type="protein sequence ID" value="KAG0151978.1"/>
    <property type="molecule type" value="Genomic_DNA"/>
</dbReference>
<protein>
    <submittedName>
        <fullName evidence="2">Uncharacterized protein</fullName>
    </submittedName>
</protein>
<comment type="caution">
    <text evidence="2">The sequence shown here is derived from an EMBL/GenBank/DDBJ whole genome shotgun (WGS) entry which is preliminary data.</text>
</comment>
<dbReference type="PANTHER" id="PTHR34391:SF2">
    <property type="entry name" value="TRP C-TERMINAL DOMAIN-CONTAINING PROTEIN"/>
    <property type="match status" value="1"/>
</dbReference>
<proteinExistence type="predicted"/>
<feature type="transmembrane region" description="Helical" evidence="1">
    <location>
        <begin position="32"/>
        <end position="56"/>
    </location>
</feature>
<sequence>MGTAAEPLQSRKDPAWLRYFRLDRSCISRHPLYSVGLTAVTGVQFLVVVAILAFAWQNLQSNVDPDDSRASIIFAYLIIFIVAAALSFILVIDSLMSQNVIQLVALCVFNLLMTCYGVVLPIQMNNAFKDASIPAMIKLQGPMLVVPTILGVSTFLMVVMTTLCHKEFVWDIYKKMGASIKLRQAVQLTAVFSILQKFNWFFFLGTLIQFIVLNQPMGWKPICFSILVMVICSIVMISASIAVKRELRWPLWMSHIGSVSVMAFMLYFLIEIVPQSKFTTGHKSLRFFTMVSFLNLAVVIAISELCAQRFGLGMRELS</sequence>
<dbReference type="OrthoDB" id="2448307at2759"/>
<gene>
    <name evidence="2" type="ORF">CROQUDRAFT_35927</name>
</gene>
<dbReference type="Proteomes" id="UP000886653">
    <property type="component" value="Unassembled WGS sequence"/>
</dbReference>
<feature type="transmembrane region" description="Helical" evidence="1">
    <location>
        <begin position="218"/>
        <end position="239"/>
    </location>
</feature>
<accession>A0A9P6NTI4</accession>
<keyword evidence="1" id="KW-0812">Transmembrane</keyword>
<feature type="transmembrane region" description="Helical" evidence="1">
    <location>
        <begin position="144"/>
        <end position="164"/>
    </location>
</feature>
<dbReference type="InterPro" id="IPR040410">
    <property type="entry name" value="UPF0658_Golgi"/>
</dbReference>
<name>A0A9P6NTI4_9BASI</name>
<feature type="transmembrane region" description="Helical" evidence="1">
    <location>
        <begin position="285"/>
        <end position="307"/>
    </location>
</feature>
<evidence type="ECO:0000313" key="2">
    <source>
        <dbReference type="EMBL" id="KAG0151978.1"/>
    </source>
</evidence>
<evidence type="ECO:0000256" key="1">
    <source>
        <dbReference type="SAM" id="Phobius"/>
    </source>
</evidence>